<dbReference type="Proteomes" id="UP001317742">
    <property type="component" value="Chromosome"/>
</dbReference>
<gene>
    <name evidence="2" type="ORF">SYK_10880</name>
</gene>
<evidence type="ECO:0000313" key="3">
    <source>
        <dbReference type="Proteomes" id="UP001317742"/>
    </source>
</evidence>
<feature type="transmembrane region" description="Helical" evidence="1">
    <location>
        <begin position="100"/>
        <end position="126"/>
    </location>
</feature>
<evidence type="ECO:0000313" key="2">
    <source>
        <dbReference type="EMBL" id="BDQ36728.1"/>
    </source>
</evidence>
<dbReference type="EMBL" id="AP026709">
    <property type="protein sequence ID" value="BDQ36728.1"/>
    <property type="molecule type" value="Genomic_DNA"/>
</dbReference>
<evidence type="ECO:0008006" key="4">
    <source>
        <dbReference type="Google" id="ProtNLM"/>
    </source>
</evidence>
<feature type="transmembrane region" description="Helical" evidence="1">
    <location>
        <begin position="30"/>
        <end position="50"/>
    </location>
</feature>
<keyword evidence="1" id="KW-1133">Transmembrane helix</keyword>
<keyword evidence="1" id="KW-0812">Transmembrane</keyword>
<proteinExistence type="predicted"/>
<dbReference type="RefSeq" id="WP_281762614.1">
    <property type="nucleotide sequence ID" value="NZ_AP026709.1"/>
</dbReference>
<evidence type="ECO:0000256" key="1">
    <source>
        <dbReference type="SAM" id="Phobius"/>
    </source>
</evidence>
<feature type="transmembrane region" description="Helical" evidence="1">
    <location>
        <begin position="138"/>
        <end position="157"/>
    </location>
</feature>
<organism evidence="2 3">
    <name type="scientific">Pseudodesulfovibrio nedwellii</name>
    <dbReference type="NCBI Taxonomy" id="2973072"/>
    <lineage>
        <taxon>Bacteria</taxon>
        <taxon>Pseudomonadati</taxon>
        <taxon>Thermodesulfobacteriota</taxon>
        <taxon>Desulfovibrionia</taxon>
        <taxon>Desulfovibrionales</taxon>
        <taxon>Desulfovibrionaceae</taxon>
    </lineage>
</organism>
<name>A0ABM8AYX4_9BACT</name>
<keyword evidence="1" id="KW-0472">Membrane</keyword>
<accession>A0ABM8AYX4</accession>
<feature type="transmembrane region" description="Helical" evidence="1">
    <location>
        <begin position="62"/>
        <end position="80"/>
    </location>
</feature>
<sequence length="236" mass="25899">MPGVSAYIRELDPRLKLAIALVLGPCLWKVHAIAVVVCILFLFFIVWPLAAEQSVGFKMIRSLLVFVLFWVGIKMTLDAVSGVPVEFIVIDGLQLGARLVALLLLGLGLALSTSARSLGLAVSWALRPVIGQERAWRSALSLALMIHFLPICLETLANVKEVASRRCLGSGLSVRMRIIPLALVRNLGQKTWNQTLAVACRRLDSPRAWESDFSWCVRDGIIAVLSLTAIVVMFQI</sequence>
<keyword evidence="3" id="KW-1185">Reference proteome</keyword>
<reference evidence="2 3" key="1">
    <citation type="submission" date="2022-08" db="EMBL/GenBank/DDBJ databases">
        <title>Genome Sequence of the sulphate-reducing bacterium, Pseudodesulfovibrio sp. SYK.</title>
        <authorList>
            <person name="Kondo R."/>
            <person name="Kataoka T."/>
        </authorList>
    </citation>
    <scope>NUCLEOTIDE SEQUENCE [LARGE SCALE GENOMIC DNA]</scope>
    <source>
        <strain evidence="2 3">SYK</strain>
    </source>
</reference>
<protein>
    <recommendedName>
        <fullName evidence="4">Energy-coupling factor transporter transmembrane protein EcfT</fullName>
    </recommendedName>
</protein>